<name>A0ABV5AKN5_9BACL</name>
<evidence type="ECO:0000313" key="2">
    <source>
        <dbReference type="Proteomes" id="UP001579974"/>
    </source>
</evidence>
<protein>
    <submittedName>
        <fullName evidence="1">Uncharacterized protein</fullName>
    </submittedName>
</protein>
<sequence length="59" mass="6810">KLGNFRPMILRSFKPLLTVINHVVARTLDQFGIENDFTSRWLSYNDTETEKKAVSNPTV</sequence>
<gene>
    <name evidence="1" type="ORF">KKP3000_001559</name>
</gene>
<organism evidence="1 2">
    <name type="scientific">Alicyclobacillus fastidiosus</name>
    <dbReference type="NCBI Taxonomy" id="392011"/>
    <lineage>
        <taxon>Bacteria</taxon>
        <taxon>Bacillati</taxon>
        <taxon>Bacillota</taxon>
        <taxon>Bacilli</taxon>
        <taxon>Bacillales</taxon>
        <taxon>Alicyclobacillaceae</taxon>
        <taxon>Alicyclobacillus</taxon>
    </lineage>
</organism>
<dbReference type="Proteomes" id="UP001579974">
    <property type="component" value="Unassembled WGS sequence"/>
</dbReference>
<accession>A0ABV5AKN5</accession>
<feature type="non-terminal residue" evidence="1">
    <location>
        <position position="1"/>
    </location>
</feature>
<dbReference type="EMBL" id="JBDXSU010000020">
    <property type="protein sequence ID" value="MFB5192360.1"/>
    <property type="molecule type" value="Genomic_DNA"/>
</dbReference>
<proteinExistence type="predicted"/>
<keyword evidence="2" id="KW-1185">Reference proteome</keyword>
<evidence type="ECO:0000313" key="1">
    <source>
        <dbReference type="EMBL" id="MFB5192360.1"/>
    </source>
</evidence>
<comment type="caution">
    <text evidence="1">The sequence shown here is derived from an EMBL/GenBank/DDBJ whole genome shotgun (WGS) entry which is preliminary data.</text>
</comment>
<reference evidence="1 2" key="1">
    <citation type="journal article" date="2024" name="Int. J. Mol. Sci.">
        <title>Exploration of Alicyclobacillus spp. Genome in Search of Antibiotic Resistance.</title>
        <authorList>
            <person name="Bucka-Kolendo J."/>
            <person name="Kiousi D.E."/>
            <person name="Dekowska A."/>
            <person name="Mikolajczuk-Szczyrba A."/>
            <person name="Karadedos D.M."/>
            <person name="Michael P."/>
            <person name="Galanis A."/>
            <person name="Sokolowska B."/>
        </authorList>
    </citation>
    <scope>NUCLEOTIDE SEQUENCE [LARGE SCALE GENOMIC DNA]</scope>
    <source>
        <strain evidence="1 2">KKP 3000</strain>
    </source>
</reference>